<accession>A0A3P6QJV9</accession>
<keyword evidence="4" id="KW-1185">Reference proteome</keyword>
<evidence type="ECO:0000256" key="2">
    <source>
        <dbReference type="SAM" id="SignalP"/>
    </source>
</evidence>
<gene>
    <name evidence="3" type="ORF">DILT_LOCUS404</name>
</gene>
<reference evidence="3 4" key="1">
    <citation type="submission" date="2018-11" db="EMBL/GenBank/DDBJ databases">
        <authorList>
            <consortium name="Pathogen Informatics"/>
        </authorList>
    </citation>
    <scope>NUCLEOTIDE SEQUENCE [LARGE SCALE GENOMIC DNA]</scope>
</reference>
<feature type="signal peptide" evidence="2">
    <location>
        <begin position="1"/>
        <end position="19"/>
    </location>
</feature>
<feature type="region of interest" description="Disordered" evidence="1">
    <location>
        <begin position="22"/>
        <end position="116"/>
    </location>
</feature>
<evidence type="ECO:0000256" key="1">
    <source>
        <dbReference type="SAM" id="MobiDB-lite"/>
    </source>
</evidence>
<dbReference type="AlphaFoldDB" id="A0A3P6QJV9"/>
<dbReference type="Proteomes" id="UP000281553">
    <property type="component" value="Unassembled WGS sequence"/>
</dbReference>
<proteinExistence type="predicted"/>
<feature type="compositionally biased region" description="Basic and acidic residues" evidence="1">
    <location>
        <begin position="62"/>
        <end position="116"/>
    </location>
</feature>
<evidence type="ECO:0000313" key="4">
    <source>
        <dbReference type="Proteomes" id="UP000281553"/>
    </source>
</evidence>
<organism evidence="3 4">
    <name type="scientific">Dibothriocephalus latus</name>
    <name type="common">Fish tapeworm</name>
    <name type="synonym">Diphyllobothrium latum</name>
    <dbReference type="NCBI Taxonomy" id="60516"/>
    <lineage>
        <taxon>Eukaryota</taxon>
        <taxon>Metazoa</taxon>
        <taxon>Spiralia</taxon>
        <taxon>Lophotrochozoa</taxon>
        <taxon>Platyhelminthes</taxon>
        <taxon>Cestoda</taxon>
        <taxon>Eucestoda</taxon>
        <taxon>Diphyllobothriidea</taxon>
        <taxon>Diphyllobothriidae</taxon>
        <taxon>Dibothriocephalus</taxon>
    </lineage>
</organism>
<evidence type="ECO:0000313" key="3">
    <source>
        <dbReference type="EMBL" id="VDK32171.1"/>
    </source>
</evidence>
<keyword evidence="2" id="KW-0732">Signal</keyword>
<name>A0A3P6QJV9_DIBLA</name>
<sequence>MKPLLTLLFLGILLQVTLAKEKMQEKEEEQADESKAVSAKEAKDGAVLPACARFAMQKTKRRGESKNTKSTRGESKDTRSNENKSQEGDSKANKSKNGESKENKSTDCESKEGESK</sequence>
<protein>
    <submittedName>
        <fullName evidence="3">Uncharacterized protein</fullName>
    </submittedName>
</protein>
<feature type="compositionally biased region" description="Basic and acidic residues" evidence="1">
    <location>
        <begin position="32"/>
        <end position="44"/>
    </location>
</feature>
<feature type="chain" id="PRO_5018282005" evidence="2">
    <location>
        <begin position="20"/>
        <end position="116"/>
    </location>
</feature>
<dbReference type="EMBL" id="UYRU01001658">
    <property type="protein sequence ID" value="VDK32171.1"/>
    <property type="molecule type" value="Genomic_DNA"/>
</dbReference>